<organism evidence="1 2">
    <name type="scientific">Hansschlegelia zhihuaiae</name>
    <dbReference type="NCBI Taxonomy" id="405005"/>
    <lineage>
        <taxon>Bacteria</taxon>
        <taxon>Pseudomonadati</taxon>
        <taxon>Pseudomonadota</taxon>
        <taxon>Alphaproteobacteria</taxon>
        <taxon>Hyphomicrobiales</taxon>
        <taxon>Methylopilaceae</taxon>
        <taxon>Hansschlegelia</taxon>
    </lineage>
</organism>
<protein>
    <recommendedName>
        <fullName evidence="3">DUF3168 domain-containing protein</fullName>
    </recommendedName>
</protein>
<evidence type="ECO:0008006" key="3">
    <source>
        <dbReference type="Google" id="ProtNLM"/>
    </source>
</evidence>
<name>A0A4Q0MF68_9HYPH</name>
<keyword evidence="2" id="KW-1185">Reference proteome</keyword>
<evidence type="ECO:0000313" key="2">
    <source>
        <dbReference type="Proteomes" id="UP000289708"/>
    </source>
</evidence>
<dbReference type="EMBL" id="RYFI01000014">
    <property type="protein sequence ID" value="RXF72120.1"/>
    <property type="molecule type" value="Genomic_DNA"/>
</dbReference>
<comment type="caution">
    <text evidence="1">The sequence shown here is derived from an EMBL/GenBank/DDBJ whole genome shotgun (WGS) entry which is preliminary data.</text>
</comment>
<evidence type="ECO:0000313" key="1">
    <source>
        <dbReference type="EMBL" id="RXF72120.1"/>
    </source>
</evidence>
<dbReference type="Proteomes" id="UP000289708">
    <property type="component" value="Unassembled WGS sequence"/>
</dbReference>
<reference evidence="1 2" key="1">
    <citation type="submission" date="2018-12" db="EMBL/GenBank/DDBJ databases">
        <title>bacterium Hansschlegelia zhihuaiae S113.</title>
        <authorList>
            <person name="He J."/>
        </authorList>
    </citation>
    <scope>NUCLEOTIDE SEQUENCE [LARGE SCALE GENOMIC DNA]</scope>
    <source>
        <strain evidence="1 2">S 113</strain>
    </source>
</reference>
<gene>
    <name evidence="1" type="ORF">EK403_15025</name>
</gene>
<accession>A0A4Q0MF68</accession>
<dbReference type="RefSeq" id="WP_128778287.1">
    <property type="nucleotide sequence ID" value="NZ_RYFI01000014.1"/>
</dbReference>
<dbReference type="AlphaFoldDB" id="A0A4Q0MF68"/>
<proteinExistence type="predicted"/>
<sequence>MASISEAAYAALAAVLAPAFVPFGVDDFRRNVSALSDMKALPAGGEIFATLRDAGVEIDVELLSPRSYELMIRAQIELVVADADDARRDATFDEVLIAIDDALDADRALDGAVTDAEIERLDPVDLAIEGAEGSKAALVTIRMLARSPRPF</sequence>